<accession>A0A7R7MYS9</accession>
<protein>
    <recommendedName>
        <fullName evidence="5">Alanine and proline rich membrane protein</fullName>
    </recommendedName>
</protein>
<organism evidence="3 4">
    <name type="scientific">Mycobacterium intracellulare</name>
    <dbReference type="NCBI Taxonomy" id="1767"/>
    <lineage>
        <taxon>Bacteria</taxon>
        <taxon>Bacillati</taxon>
        <taxon>Actinomycetota</taxon>
        <taxon>Actinomycetes</taxon>
        <taxon>Mycobacteriales</taxon>
        <taxon>Mycobacteriaceae</taxon>
        <taxon>Mycobacterium</taxon>
        <taxon>Mycobacterium avium complex (MAC)</taxon>
    </lineage>
</organism>
<keyword evidence="2" id="KW-0472">Membrane</keyword>
<evidence type="ECO:0000256" key="1">
    <source>
        <dbReference type="SAM" id="MobiDB-lite"/>
    </source>
</evidence>
<feature type="compositionally biased region" description="Pro residues" evidence="1">
    <location>
        <begin position="1"/>
        <end position="20"/>
    </location>
</feature>
<gene>
    <name evidence="3" type="ORF">MINTM018_52140</name>
</gene>
<evidence type="ECO:0000313" key="3">
    <source>
        <dbReference type="EMBL" id="BCP02445.1"/>
    </source>
</evidence>
<keyword evidence="2" id="KW-0812">Transmembrane</keyword>
<proteinExistence type="predicted"/>
<name>A0A7R7MYS9_MYCIT</name>
<feature type="transmembrane region" description="Helical" evidence="2">
    <location>
        <begin position="38"/>
        <end position="58"/>
    </location>
</feature>
<evidence type="ECO:0008006" key="5">
    <source>
        <dbReference type="Google" id="ProtNLM"/>
    </source>
</evidence>
<reference evidence="3 4" key="1">
    <citation type="submission" date="2020-12" db="EMBL/GenBank/DDBJ databases">
        <title>Genome sequence of clinical Mycobacterium intracellulare strains.</title>
        <authorList>
            <person name="Tateishi Y."/>
            <person name="Matsumoto S."/>
            <person name="Fukushima Y."/>
            <person name="Nakajima C."/>
            <person name="Suzuki Y."/>
        </authorList>
    </citation>
    <scope>NUCLEOTIDE SEQUENCE [LARGE SCALE GENOMIC DNA]</scope>
    <source>
        <strain evidence="3 4">M018</strain>
    </source>
</reference>
<evidence type="ECO:0000313" key="4">
    <source>
        <dbReference type="Proteomes" id="UP000595205"/>
    </source>
</evidence>
<dbReference type="EMBL" id="AP024255">
    <property type="protein sequence ID" value="BCP02445.1"/>
    <property type="molecule type" value="Genomic_DNA"/>
</dbReference>
<sequence length="189" mass="19419">MAGDLPPVPGDRPPTGPPPSSMQWVPAFPMQPPPRPRAWSAIALAALAVLLAAAALVVTLTRSTSNQSAVSSTAPTTPSYTAEQTAAAHKQLCDTYKLAARSVDIDTNGNDRAVAGVVSVNAAVMLEQAVNAAPAMAPDDRAAALTLAAAYTKATAMGSAHQRDDPEFRSEVDDVNAKDAVMKKLCGSA</sequence>
<keyword evidence="2" id="KW-1133">Transmembrane helix</keyword>
<feature type="region of interest" description="Disordered" evidence="1">
    <location>
        <begin position="1"/>
        <end position="29"/>
    </location>
</feature>
<evidence type="ECO:0000256" key="2">
    <source>
        <dbReference type="SAM" id="Phobius"/>
    </source>
</evidence>
<dbReference type="Proteomes" id="UP000595205">
    <property type="component" value="Chromosome"/>
</dbReference>
<dbReference type="AlphaFoldDB" id="A0A7R7MYS9"/>